<dbReference type="EMBL" id="CP009355">
    <property type="protein sequence ID" value="AIW16062.1"/>
    <property type="molecule type" value="Genomic_DNA"/>
</dbReference>
<feature type="transmembrane region" description="Helical" evidence="13">
    <location>
        <begin position="194"/>
        <end position="219"/>
    </location>
</feature>
<accession>F9TC14</accession>
<keyword evidence="8 13" id="KW-1133">Transmembrane helix</keyword>
<reference evidence="15 16" key="2">
    <citation type="journal article" date="2012" name="Int. J. Syst. Evol. Microbiol.">
        <title>Vibrio caribbeanicus sp. nov., isolated from the marine sponge Scleritoderma cyanea.</title>
        <authorList>
            <person name="Hoffmann M."/>
            <person name="Monday S.R."/>
            <person name="Allard M.W."/>
            <person name="Strain E.A."/>
            <person name="Whittaker P."/>
            <person name="Naum M."/>
            <person name="McCarthy P.J."/>
            <person name="Lopez J.V."/>
            <person name="Fischer M."/>
            <person name="Brown E.W."/>
        </authorList>
    </citation>
    <scope>NUCLEOTIDE SEQUENCE [LARGE SCALE GENOMIC DNA]</scope>
    <source>
        <strain evidence="15 16">ATCC 19109</strain>
    </source>
</reference>
<evidence type="ECO:0000256" key="1">
    <source>
        <dbReference type="ARBA" id="ARBA00002510"/>
    </source>
</evidence>
<reference evidence="15" key="1">
    <citation type="submission" date="2011-08" db="EMBL/GenBank/DDBJ databases">
        <authorList>
            <person name="Hoffman M."/>
            <person name="Strain E.A."/>
            <person name="Brown E."/>
            <person name="Allard M.W."/>
        </authorList>
    </citation>
    <scope>NUCLEOTIDE SEQUENCE</scope>
    <source>
        <strain evidence="15">ATCC 19109</strain>
    </source>
</reference>
<feature type="transmembrane region" description="Helical" evidence="13">
    <location>
        <begin position="166"/>
        <end position="188"/>
    </location>
</feature>
<dbReference type="KEGG" id="vtu:IX91_18350"/>
<keyword evidence="4 13" id="KW-0813">Transport</keyword>
<dbReference type="GO" id="GO:0005886">
    <property type="term" value="C:plasma membrane"/>
    <property type="evidence" value="ECO:0007669"/>
    <property type="project" value="UniProtKB-SubCell"/>
</dbReference>
<evidence type="ECO:0000256" key="6">
    <source>
        <dbReference type="ARBA" id="ARBA00022596"/>
    </source>
</evidence>
<dbReference type="GO" id="GO:0006824">
    <property type="term" value="P:cobalt ion transport"/>
    <property type="evidence" value="ECO:0007669"/>
    <property type="project" value="UniProtKB-KW"/>
</dbReference>
<keyword evidence="10" id="KW-0921">Nickel transport</keyword>
<evidence type="ECO:0000313" key="16">
    <source>
        <dbReference type="Proteomes" id="UP000003836"/>
    </source>
</evidence>
<feature type="transmembrane region" description="Helical" evidence="13">
    <location>
        <begin position="131"/>
        <end position="154"/>
    </location>
</feature>
<dbReference type="RefSeq" id="WP_004748127.1">
    <property type="nucleotide sequence ID" value="NZ_AFWI01000198.1"/>
</dbReference>
<evidence type="ECO:0000256" key="7">
    <source>
        <dbReference type="ARBA" id="ARBA00022692"/>
    </source>
</evidence>
<keyword evidence="3" id="KW-0171">Cobalt transport</keyword>
<evidence type="ECO:0000256" key="2">
    <source>
        <dbReference type="ARBA" id="ARBA00004651"/>
    </source>
</evidence>
<evidence type="ECO:0000256" key="5">
    <source>
        <dbReference type="ARBA" id="ARBA00022475"/>
    </source>
</evidence>
<evidence type="ECO:0000313" key="14">
    <source>
        <dbReference type="EMBL" id="AIW16062.1"/>
    </source>
</evidence>
<evidence type="ECO:0000256" key="4">
    <source>
        <dbReference type="ARBA" id="ARBA00022448"/>
    </source>
</evidence>
<dbReference type="PANTHER" id="PTHR40659">
    <property type="entry name" value="NICKEL/COBALT EFFLUX SYSTEM RCNA"/>
    <property type="match status" value="1"/>
</dbReference>
<keyword evidence="6" id="KW-0533">Nickel</keyword>
<evidence type="ECO:0000313" key="17">
    <source>
        <dbReference type="Proteomes" id="UP000030071"/>
    </source>
</evidence>
<evidence type="ECO:0000256" key="3">
    <source>
        <dbReference type="ARBA" id="ARBA00022426"/>
    </source>
</evidence>
<dbReference type="eggNOG" id="COG2215">
    <property type="taxonomic scope" value="Bacteria"/>
</dbReference>
<feature type="transmembrane region" description="Helical" evidence="13">
    <location>
        <begin position="55"/>
        <end position="74"/>
    </location>
</feature>
<reference evidence="14 17" key="3">
    <citation type="submission" date="2014-08" db="EMBL/GenBank/DDBJ databases">
        <title>First Complete Genome Sequence of the Shellfish Pathogen Vibrio tubiashii.</title>
        <authorList>
            <person name="Richards G.P."/>
            <person name="Needleman D.S."/>
            <person name="Watson M.A."/>
            <person name="Bono J.L."/>
        </authorList>
    </citation>
    <scope>NUCLEOTIDE SEQUENCE [LARGE SCALE GENOMIC DNA]</scope>
    <source>
        <strain evidence="14 17">ATCC 19109</strain>
    </source>
</reference>
<dbReference type="Proteomes" id="UP000030071">
    <property type="component" value="Chromosome 2"/>
</dbReference>
<dbReference type="AlphaFoldDB" id="F9TC14"/>
<organism evidence="14 17">
    <name type="scientific">Vibrio tubiashii ATCC 19109</name>
    <dbReference type="NCBI Taxonomy" id="1051646"/>
    <lineage>
        <taxon>Bacteria</taxon>
        <taxon>Pseudomonadati</taxon>
        <taxon>Pseudomonadota</taxon>
        <taxon>Gammaproteobacteria</taxon>
        <taxon>Vibrionales</taxon>
        <taxon>Vibrionaceae</taxon>
        <taxon>Vibrio</taxon>
        <taxon>Vibrio oreintalis group</taxon>
    </lineage>
</organism>
<gene>
    <name evidence="14" type="ORF">IX91_18350</name>
    <name evidence="15" type="ORF">VITU9109_14898</name>
</gene>
<dbReference type="EMBL" id="AFWI01000198">
    <property type="protein sequence ID" value="EGU48432.1"/>
    <property type="molecule type" value="Genomic_DNA"/>
</dbReference>
<evidence type="ECO:0000313" key="15">
    <source>
        <dbReference type="EMBL" id="EGU48432.1"/>
    </source>
</evidence>
<evidence type="ECO:0000256" key="9">
    <source>
        <dbReference type="ARBA" id="ARBA00023065"/>
    </source>
</evidence>
<keyword evidence="12" id="KW-0170">Cobalt</keyword>
<evidence type="ECO:0000256" key="11">
    <source>
        <dbReference type="ARBA" id="ARBA00023136"/>
    </source>
</evidence>
<evidence type="ECO:0000256" key="10">
    <source>
        <dbReference type="ARBA" id="ARBA00023112"/>
    </source>
</evidence>
<keyword evidence="5" id="KW-1003">Cell membrane</keyword>
<dbReference type="GO" id="GO:0015099">
    <property type="term" value="F:nickel cation transmembrane transporter activity"/>
    <property type="evidence" value="ECO:0007669"/>
    <property type="project" value="UniProtKB-UniRule"/>
</dbReference>
<sequence>MNKKKILFASLLVVLAYTVMSYWPVLMVKAIHVQRLLNHELADLIYDIEENKQGALLWFIGVSFLYGLLHSLGAGHGKVLVSSYLITNRGTVSKAIFITITTAMLQACVAIVIVEFMLAMFSATMREVHNAIASAIRISYFCVICLGVVLMVKATSKTPLFVNKHGLYGIVAAVGLRPCTGAVMILLFSNMVGLRGVGIISAIMMAIGTAISTSVIVCLAVKGKDSIAELIPSQHSFKAIQFIGGAFVALFGYLLLTTEQYATFIQI</sequence>
<feature type="transmembrane region" description="Helical" evidence="13">
    <location>
        <begin position="239"/>
        <end position="256"/>
    </location>
</feature>
<feature type="transmembrane region" description="Helical" evidence="13">
    <location>
        <begin position="95"/>
        <end position="119"/>
    </location>
</feature>
<dbReference type="GO" id="GO:0032025">
    <property type="term" value="P:response to cobalt ion"/>
    <property type="evidence" value="ECO:0007669"/>
    <property type="project" value="TreeGrafter"/>
</dbReference>
<dbReference type="GeneID" id="23446696"/>
<evidence type="ECO:0000256" key="8">
    <source>
        <dbReference type="ARBA" id="ARBA00022989"/>
    </source>
</evidence>
<comment type="similarity">
    <text evidence="13">Belongs to the NiCoT transporter (TC 2.A.52) family.</text>
</comment>
<dbReference type="PANTHER" id="PTHR40659:SF1">
    <property type="entry name" value="NICKEL_COBALT EFFLUX SYSTEM RCNA"/>
    <property type="match status" value="1"/>
</dbReference>
<keyword evidence="16" id="KW-1185">Reference proteome</keyword>
<dbReference type="GO" id="GO:0010045">
    <property type="term" value="P:response to nickel cation"/>
    <property type="evidence" value="ECO:0007669"/>
    <property type="project" value="TreeGrafter"/>
</dbReference>
<name>F9TC14_9VIBR</name>
<dbReference type="Proteomes" id="UP000003836">
    <property type="component" value="Unassembled WGS sequence"/>
</dbReference>
<dbReference type="InterPro" id="IPR011541">
    <property type="entry name" value="Ni/Co_transpt_high_affinity"/>
</dbReference>
<comment type="subcellular location">
    <subcellularLocation>
        <location evidence="2 13">Cell membrane</location>
        <topology evidence="2 13">Multi-pass membrane protein</topology>
    </subcellularLocation>
</comment>
<keyword evidence="9" id="KW-0406">Ion transport</keyword>
<dbReference type="HOGENOM" id="CLU_058605_0_0_6"/>
<dbReference type="Pfam" id="PF03824">
    <property type="entry name" value="NicO"/>
    <property type="match status" value="1"/>
</dbReference>
<dbReference type="InterPro" id="IPR051224">
    <property type="entry name" value="NiCoT_RcnA"/>
</dbReference>
<dbReference type="PATRIC" id="fig|1051646.9.peg.3588"/>
<evidence type="ECO:0000256" key="12">
    <source>
        <dbReference type="ARBA" id="ARBA00023285"/>
    </source>
</evidence>
<proteinExistence type="inferred from homology"/>
<protein>
    <recommendedName>
        <fullName evidence="13">Nickel/cobalt efflux system</fullName>
    </recommendedName>
</protein>
<keyword evidence="11 13" id="KW-0472">Membrane</keyword>
<dbReference type="GO" id="GO:0046583">
    <property type="term" value="F:monoatomic cation efflux transmembrane transporter activity"/>
    <property type="evidence" value="ECO:0007669"/>
    <property type="project" value="TreeGrafter"/>
</dbReference>
<comment type="function">
    <text evidence="1">Efflux system for nickel and cobalt.</text>
</comment>
<evidence type="ECO:0000256" key="13">
    <source>
        <dbReference type="RuleBase" id="RU362101"/>
    </source>
</evidence>
<dbReference type="STRING" id="1051646.IX91_18350"/>
<keyword evidence="7 13" id="KW-0812">Transmembrane</keyword>